<dbReference type="EMBL" id="JAJEKE010000004">
    <property type="protein sequence ID" value="MCQ1529321.1"/>
    <property type="molecule type" value="Genomic_DNA"/>
</dbReference>
<evidence type="ECO:0000313" key="5">
    <source>
        <dbReference type="EMBL" id="MCQ1529321.1"/>
    </source>
</evidence>
<keyword evidence="3" id="KW-0786">Thiamine pyrophosphate</keyword>
<evidence type="ECO:0000313" key="6">
    <source>
        <dbReference type="Proteomes" id="UP001651880"/>
    </source>
</evidence>
<proteinExistence type="predicted"/>
<dbReference type="InterPro" id="IPR029061">
    <property type="entry name" value="THDP-binding"/>
</dbReference>
<dbReference type="CDD" id="cd07036">
    <property type="entry name" value="TPP_PYR_E1-PDHc-beta_like"/>
    <property type="match status" value="1"/>
</dbReference>
<dbReference type="RefSeq" id="WP_255226837.1">
    <property type="nucleotide sequence ID" value="NZ_JAJEKE010000004.1"/>
</dbReference>
<protein>
    <submittedName>
        <fullName evidence="5">Alpha-ketoacid dehydrogenase subunit beta</fullName>
    </submittedName>
</protein>
<evidence type="ECO:0000259" key="4">
    <source>
        <dbReference type="SMART" id="SM00861"/>
    </source>
</evidence>
<evidence type="ECO:0000256" key="2">
    <source>
        <dbReference type="ARBA" id="ARBA00023002"/>
    </source>
</evidence>
<dbReference type="Pfam" id="PF02779">
    <property type="entry name" value="Transket_pyr"/>
    <property type="match status" value="1"/>
</dbReference>
<dbReference type="Gene3D" id="3.40.50.920">
    <property type="match status" value="1"/>
</dbReference>
<dbReference type="PANTHER" id="PTHR43257">
    <property type="entry name" value="PYRUVATE DEHYDROGENASE E1 COMPONENT BETA SUBUNIT"/>
    <property type="match status" value="1"/>
</dbReference>
<evidence type="ECO:0000256" key="3">
    <source>
        <dbReference type="ARBA" id="ARBA00023052"/>
    </source>
</evidence>
<accession>A0ABT1NHJ6</accession>
<dbReference type="NCBIfam" id="NF006667">
    <property type="entry name" value="PRK09212.1"/>
    <property type="match status" value="1"/>
</dbReference>
<keyword evidence="2" id="KW-0560">Oxidoreductase</keyword>
<dbReference type="Gene3D" id="3.40.50.970">
    <property type="match status" value="1"/>
</dbReference>
<sequence length="323" mass="34946">MREITFSQAVMEAQMEEMERDQNVFIIGEDVAKMGSAFGQCAGLYQKFGSSRIFNMPIAESGYVNFAVGAAMAGKRPIAEMQFADFIVLAFDAVGNQGPKQRYMSGGELSVPLTVRAPQGAGFGAAAQHSQCVEGWFMNFPGLKIVMPSNAYDAKGLLKAAIRDNDPVLFLEHKALLGMKGEVPKGEYTIPLGQAKIVKEGKDVTVIALQALVHQALEAAKELAKEGIDVEIIDPRSLIPLDKETIGQSVKKTGRAVIVHEAPKRGGIGGEISAVISEYFFPYLKAPIKRLGAANVPLPFGMPEQYCLPNKNTIIESVKEILK</sequence>
<dbReference type="InterPro" id="IPR009014">
    <property type="entry name" value="Transketo_C/PFOR_II"/>
</dbReference>
<dbReference type="SMART" id="SM00861">
    <property type="entry name" value="Transket_pyr"/>
    <property type="match status" value="1"/>
</dbReference>
<dbReference type="InterPro" id="IPR005475">
    <property type="entry name" value="Transketolase-like_Pyr-bd"/>
</dbReference>
<dbReference type="SUPFAM" id="SSF52922">
    <property type="entry name" value="TK C-terminal domain-like"/>
    <property type="match status" value="1"/>
</dbReference>
<evidence type="ECO:0000256" key="1">
    <source>
        <dbReference type="ARBA" id="ARBA00001964"/>
    </source>
</evidence>
<comment type="caution">
    <text evidence="5">The sequence shown here is derived from an EMBL/GenBank/DDBJ whole genome shotgun (WGS) entry which is preliminary data.</text>
</comment>
<organism evidence="5 6">
    <name type="scientific">Lutispora saccharofermentans</name>
    <dbReference type="NCBI Taxonomy" id="3024236"/>
    <lineage>
        <taxon>Bacteria</taxon>
        <taxon>Bacillati</taxon>
        <taxon>Bacillota</taxon>
        <taxon>Clostridia</taxon>
        <taxon>Lutisporales</taxon>
        <taxon>Lutisporaceae</taxon>
        <taxon>Lutispora</taxon>
    </lineage>
</organism>
<dbReference type="SUPFAM" id="SSF52518">
    <property type="entry name" value="Thiamin diphosphate-binding fold (THDP-binding)"/>
    <property type="match status" value="1"/>
</dbReference>
<dbReference type="InterPro" id="IPR033248">
    <property type="entry name" value="Transketolase_C"/>
</dbReference>
<dbReference type="Proteomes" id="UP001651880">
    <property type="component" value="Unassembled WGS sequence"/>
</dbReference>
<dbReference type="Pfam" id="PF02780">
    <property type="entry name" value="Transketolase_C"/>
    <property type="match status" value="1"/>
</dbReference>
<comment type="cofactor">
    <cofactor evidence="1">
        <name>thiamine diphosphate</name>
        <dbReference type="ChEBI" id="CHEBI:58937"/>
    </cofactor>
</comment>
<name>A0ABT1NHJ6_9FIRM</name>
<keyword evidence="6" id="KW-1185">Reference proteome</keyword>
<gene>
    <name evidence="5" type="ORF">LJD61_07115</name>
</gene>
<reference evidence="5 6" key="1">
    <citation type="submission" date="2021-10" db="EMBL/GenBank/DDBJ databases">
        <title>Lutispora strain m25 sp. nov., a thermophilic, non-spore-forming bacterium isolated from a lab-scale methanogenic bioreactor digesting anaerobic sludge.</title>
        <authorList>
            <person name="El Houari A."/>
            <person name="Mcdonald J."/>
        </authorList>
    </citation>
    <scope>NUCLEOTIDE SEQUENCE [LARGE SCALE GENOMIC DNA]</scope>
    <source>
        <strain evidence="6">m25</strain>
    </source>
</reference>
<feature type="domain" description="Transketolase-like pyrimidine-binding" evidence="4">
    <location>
        <begin position="4"/>
        <end position="179"/>
    </location>
</feature>
<dbReference type="PANTHER" id="PTHR43257:SF2">
    <property type="entry name" value="PYRUVATE DEHYDROGENASE E1 COMPONENT SUBUNIT BETA"/>
    <property type="match status" value="1"/>
</dbReference>